<keyword evidence="3" id="KW-1185">Reference proteome</keyword>
<proteinExistence type="predicted"/>
<reference evidence="2" key="1">
    <citation type="submission" date="2020-10" db="EMBL/GenBank/DDBJ databases">
        <title>Genome Sequence of Monilinia vaccinii-corymbosi Sheds Light on Mummy Berry Disease Infection of Blueberry and Mating Type.</title>
        <authorList>
            <person name="Yow A.G."/>
            <person name="Zhang Y."/>
            <person name="Bansal K."/>
            <person name="Eacker S.M."/>
            <person name="Sullivan S."/>
            <person name="Liachko I."/>
            <person name="Cubeta M.A."/>
            <person name="Rollins J.A."/>
            <person name="Ashrafi H."/>
        </authorList>
    </citation>
    <scope>NUCLEOTIDE SEQUENCE</scope>
    <source>
        <strain evidence="2">RL-1</strain>
    </source>
</reference>
<protein>
    <submittedName>
        <fullName evidence="2">Uncharacterized protein</fullName>
    </submittedName>
</protein>
<organism evidence="2 3">
    <name type="scientific">Monilinia vaccinii-corymbosi</name>
    <dbReference type="NCBI Taxonomy" id="61207"/>
    <lineage>
        <taxon>Eukaryota</taxon>
        <taxon>Fungi</taxon>
        <taxon>Dikarya</taxon>
        <taxon>Ascomycota</taxon>
        <taxon>Pezizomycotina</taxon>
        <taxon>Leotiomycetes</taxon>
        <taxon>Helotiales</taxon>
        <taxon>Sclerotiniaceae</taxon>
        <taxon>Monilinia</taxon>
    </lineage>
</organism>
<evidence type="ECO:0000313" key="2">
    <source>
        <dbReference type="EMBL" id="QSZ32569.1"/>
    </source>
</evidence>
<accession>A0A8A3PBU9</accession>
<evidence type="ECO:0000313" key="3">
    <source>
        <dbReference type="Proteomes" id="UP000672032"/>
    </source>
</evidence>
<dbReference type="EMBL" id="CP063407">
    <property type="protein sequence ID" value="QSZ32569.1"/>
    <property type="molecule type" value="Genomic_DNA"/>
</dbReference>
<gene>
    <name evidence="2" type="ORF">DSL72_002147</name>
</gene>
<name>A0A8A3PBU9_9HELO</name>
<dbReference type="AlphaFoldDB" id="A0A8A3PBU9"/>
<feature type="region of interest" description="Disordered" evidence="1">
    <location>
        <begin position="1"/>
        <end position="33"/>
    </location>
</feature>
<sequence>MEGDMNPYFFQEQGRSQYPPITRENARGDMDGPYFFQERDRSHYPPITQEDADKFALGSYYADQDTRYFDEAMVEDTYRPFTYAYDHHVQPNFAPQYANQFEEHPSTTGISSPCILSRYYDEDENVEIKQEVVEDEPVRFISAAANDDDDAEGEVED</sequence>
<dbReference type="Proteomes" id="UP000672032">
    <property type="component" value="Chromosome 3"/>
</dbReference>
<evidence type="ECO:0000256" key="1">
    <source>
        <dbReference type="SAM" id="MobiDB-lite"/>
    </source>
</evidence>